<dbReference type="RefSeq" id="WP_082885357.1">
    <property type="nucleotide sequence ID" value="NZ_LUUK01000047.1"/>
</dbReference>
<keyword evidence="3" id="KW-1185">Reference proteome</keyword>
<dbReference type="OrthoDB" id="283083at2"/>
<protein>
    <recommendedName>
        <fullName evidence="4">DUF4381 domain-containing protein</fullName>
    </recommendedName>
</protein>
<gene>
    <name evidence="2" type="ORF">A1355_20585</name>
</gene>
<dbReference type="InterPro" id="IPR025489">
    <property type="entry name" value="DUF4381"/>
</dbReference>
<dbReference type="EMBL" id="LUUK01000047">
    <property type="protein sequence ID" value="OAI24446.1"/>
    <property type="molecule type" value="Genomic_DNA"/>
</dbReference>
<evidence type="ECO:0008006" key="4">
    <source>
        <dbReference type="Google" id="ProtNLM"/>
    </source>
</evidence>
<keyword evidence="1" id="KW-1133">Transmembrane helix</keyword>
<evidence type="ECO:0000313" key="3">
    <source>
        <dbReference type="Proteomes" id="UP000077628"/>
    </source>
</evidence>
<evidence type="ECO:0000313" key="2">
    <source>
        <dbReference type="EMBL" id="OAI24446.1"/>
    </source>
</evidence>
<reference evidence="3" key="1">
    <citation type="submission" date="2016-03" db="EMBL/GenBank/DDBJ databases">
        <authorList>
            <person name="Heylen K."/>
            <person name="De Vos P."/>
            <person name="Vekeman B."/>
        </authorList>
    </citation>
    <scope>NUCLEOTIDE SEQUENCE [LARGE SCALE GENOMIC DNA]</scope>
    <source>
        <strain evidence="3">R-45383</strain>
    </source>
</reference>
<dbReference type="AlphaFoldDB" id="A0A177P2B4"/>
<comment type="caution">
    <text evidence="2">The sequence shown here is derived from an EMBL/GenBank/DDBJ whole genome shotgun (WGS) entry which is preliminary data.</text>
</comment>
<name>A0A177P2B4_9GAMM</name>
<organism evidence="2 3">
    <name type="scientific">Methylomonas koyamae</name>
    <dbReference type="NCBI Taxonomy" id="702114"/>
    <lineage>
        <taxon>Bacteria</taxon>
        <taxon>Pseudomonadati</taxon>
        <taxon>Pseudomonadota</taxon>
        <taxon>Gammaproteobacteria</taxon>
        <taxon>Methylococcales</taxon>
        <taxon>Methylococcaceae</taxon>
        <taxon>Methylomonas</taxon>
    </lineage>
</organism>
<sequence length="154" mass="17174">MDGLQLKDIHLPSPVGYWPPAPGWWLLAIVLPVLVWASFRWYRRPRRRAVVKTAQAMLTAIRDDAGMDDRQKLAALSALLRRVAISRDGRESVAGLHGDAWLRYLDASLADRPFSEGEGRCLADGPYRPSAPVDDIAAVAALCERWLKQRAKSS</sequence>
<dbReference type="Proteomes" id="UP000077628">
    <property type="component" value="Unassembled WGS sequence"/>
</dbReference>
<dbReference type="STRING" id="702114.A1355_20585"/>
<accession>A0A177P2B4</accession>
<dbReference type="Pfam" id="PF14316">
    <property type="entry name" value="DUF4381"/>
    <property type="match status" value="1"/>
</dbReference>
<proteinExistence type="predicted"/>
<evidence type="ECO:0000256" key="1">
    <source>
        <dbReference type="SAM" id="Phobius"/>
    </source>
</evidence>
<keyword evidence="1" id="KW-0472">Membrane</keyword>
<feature type="transmembrane region" description="Helical" evidence="1">
    <location>
        <begin position="23"/>
        <end position="42"/>
    </location>
</feature>
<keyword evidence="1" id="KW-0812">Transmembrane</keyword>